<evidence type="ECO:0000259" key="3">
    <source>
        <dbReference type="PROSITE" id="PS50195"/>
    </source>
</evidence>
<dbReference type="Proteomes" id="UP000692954">
    <property type="component" value="Unassembled WGS sequence"/>
</dbReference>
<sequence>MDNEIMNQFVKSQLIDLFNSQTKSQIFKSQDRDDTQIDDFDFNINEVSEQQCYDALIEKSQSKIDVQKNKVQDLNQKKEQLKKSLMDLQDEVQRLEEKLQQEKLKSKDARKTISFNQEEEKQIQFKQKQYEQLLKKYEEFIKNESKREMNEIQQEYNNKSNQERIQSNKNINNKKLEERLILEFNQVNQELYEYQNIINPQLQGNLIELQQMMIENDEFSIQKMEVQKNQMLEHLNTIEQDQNNLLYQKLDQAEERLLNIFEIYNKQKKEIEELKQRKNQLYKNIVIGKIKVDSQRSLYKKIKKNQSFKLICLGIIFIIGMQIILNKIGYKQIKIDIVSYFIHICQIIYQDYIQDQNKQITSLSMDQESEQIEQEVQKEIKEEQINEQKNQQVIDYPKTQIEIAITEVIVKDGGLGSKFTQYMIKGTDNLGSFQVYRRYNDFFDLRANLIKKWPGCYIPPIPEKLLGSGNDTETVQIRKRLMEIFLNVLTELPYIYYSEDIQQIFLRSSNTEINKLFQQEKQIKTVDIINRLQSAFPNLDARDSQNSEYMLQISTFQGQLKKSQAYLKQYIEASQAVAQSRKQIQSEKLNLFFRSIPLYEKVILSEYVCGKEDLLVISNPSNIETFMNLLDQLKETYNKFNSIDNITDLFRYELKDAESIQQTLIYREQLLILRANQEQKMREDQAELAKIAAGKQTLTTITNSVFNKAKDQSQLKVEQKISEGQQEIERLQSLYNIITAVIATKEIDKYKQTRINHYHKFLKQVQIQEQKLYECENEILQKIKNECENLMQLQNIQSL</sequence>
<evidence type="ECO:0000256" key="1">
    <source>
        <dbReference type="SAM" id="Coils"/>
    </source>
</evidence>
<keyword evidence="2" id="KW-0472">Membrane</keyword>
<protein>
    <recommendedName>
        <fullName evidence="3">PX domain-containing protein</fullName>
    </recommendedName>
</protein>
<evidence type="ECO:0000313" key="5">
    <source>
        <dbReference type="Proteomes" id="UP000692954"/>
    </source>
</evidence>
<dbReference type="InterPro" id="IPR001683">
    <property type="entry name" value="PX_dom"/>
</dbReference>
<feature type="coiled-coil region" evidence="1">
    <location>
        <begin position="221"/>
        <end position="284"/>
    </location>
</feature>
<dbReference type="EMBL" id="CAJJDN010000011">
    <property type="protein sequence ID" value="CAD8057735.1"/>
    <property type="molecule type" value="Genomic_DNA"/>
</dbReference>
<dbReference type="PANTHER" id="PTHR10555:SF170">
    <property type="entry name" value="FI18122P1"/>
    <property type="match status" value="1"/>
</dbReference>
<feature type="transmembrane region" description="Helical" evidence="2">
    <location>
        <begin position="307"/>
        <end position="325"/>
    </location>
</feature>
<keyword evidence="1" id="KW-0175">Coiled coil</keyword>
<organism evidence="4 5">
    <name type="scientific">Paramecium sonneborni</name>
    <dbReference type="NCBI Taxonomy" id="65129"/>
    <lineage>
        <taxon>Eukaryota</taxon>
        <taxon>Sar</taxon>
        <taxon>Alveolata</taxon>
        <taxon>Ciliophora</taxon>
        <taxon>Intramacronucleata</taxon>
        <taxon>Oligohymenophorea</taxon>
        <taxon>Peniculida</taxon>
        <taxon>Parameciidae</taxon>
        <taxon>Paramecium</taxon>
    </lineage>
</organism>
<evidence type="ECO:0000256" key="2">
    <source>
        <dbReference type="SAM" id="Phobius"/>
    </source>
</evidence>
<accession>A0A8S1KV21</accession>
<evidence type="ECO:0000313" key="4">
    <source>
        <dbReference type="EMBL" id="CAD8057735.1"/>
    </source>
</evidence>
<feature type="domain" description="PX" evidence="3">
    <location>
        <begin position="400"/>
        <end position="512"/>
    </location>
</feature>
<dbReference type="OrthoDB" id="10254720at2759"/>
<gene>
    <name evidence="4" type="ORF">PSON_ATCC_30995.1.T0110366</name>
</gene>
<dbReference type="GO" id="GO:0035091">
    <property type="term" value="F:phosphatidylinositol binding"/>
    <property type="evidence" value="ECO:0007669"/>
    <property type="project" value="InterPro"/>
</dbReference>
<dbReference type="AlphaFoldDB" id="A0A8S1KV21"/>
<dbReference type="CDD" id="cd06093">
    <property type="entry name" value="PX_domain"/>
    <property type="match status" value="1"/>
</dbReference>
<reference evidence="4" key="1">
    <citation type="submission" date="2021-01" db="EMBL/GenBank/DDBJ databases">
        <authorList>
            <consortium name="Genoscope - CEA"/>
            <person name="William W."/>
        </authorList>
    </citation>
    <scope>NUCLEOTIDE SEQUENCE</scope>
</reference>
<proteinExistence type="predicted"/>
<dbReference type="SMART" id="SM00312">
    <property type="entry name" value="PX"/>
    <property type="match status" value="1"/>
</dbReference>
<dbReference type="PANTHER" id="PTHR10555">
    <property type="entry name" value="SORTING NEXIN"/>
    <property type="match status" value="1"/>
</dbReference>
<dbReference type="GO" id="GO:0005768">
    <property type="term" value="C:endosome"/>
    <property type="evidence" value="ECO:0007669"/>
    <property type="project" value="TreeGrafter"/>
</dbReference>
<name>A0A8S1KV21_9CILI</name>
<comment type="caution">
    <text evidence="4">The sequence shown here is derived from an EMBL/GenBank/DDBJ whole genome shotgun (WGS) entry which is preliminary data.</text>
</comment>
<keyword evidence="5" id="KW-1185">Reference proteome</keyword>
<dbReference type="PROSITE" id="PS50195">
    <property type="entry name" value="PX"/>
    <property type="match status" value="1"/>
</dbReference>
<keyword evidence="2" id="KW-0812">Transmembrane</keyword>
<feature type="coiled-coil region" evidence="1">
    <location>
        <begin position="57"/>
        <end position="162"/>
    </location>
</feature>
<dbReference type="Pfam" id="PF00787">
    <property type="entry name" value="PX"/>
    <property type="match status" value="1"/>
</dbReference>
<keyword evidence="2" id="KW-1133">Transmembrane helix</keyword>